<feature type="region of interest" description="Disordered" evidence="1">
    <location>
        <begin position="469"/>
        <end position="547"/>
    </location>
</feature>
<dbReference type="EMBL" id="JAUEPO010000002">
    <property type="protein sequence ID" value="KAK3332325.1"/>
    <property type="molecule type" value="Genomic_DNA"/>
</dbReference>
<evidence type="ECO:0000313" key="3">
    <source>
        <dbReference type="Proteomes" id="UP001286456"/>
    </source>
</evidence>
<sequence length="791" mass="88831">MAHALGGVENGSDSEHGDGYPRARKRQRGVGSQGDHDFVLSKNFYDDSDEDVFEHVPEEDNVYEDQPDEGGYEEDDNIQNPHDVQVDSSKGRDRTAGNPKNSSTGIINNQPAAVQYKPEVPHMLHPEEPKYLRVIQLFQETYYPRGFPSHIDANEMAKHLGRMGPDKEVSRSHYAYRAFYQAMKAMKGWMQPDRFADWRQARAAAGEAMPAVGSPSQIMAVCVIGWPLPIPKPDVAPIVRKFAADELQQFWTDSMLDFVLEEPQHRQVPAYWKDAKFDSTPWCRQHMAQFPVPSRKLVGRAGIEKVDLNKYFCRSPPLPGRHVLATPAASFSPRLAAAGPSSAGPTWNSSIAAPVHAQAQTAATAPRPFVNLRTQMPPASSHVAPFNTGTNTSGGPPRLDDALNSVLDGHLKKVMATLHTELQSRDSARQKERREAEERARKFQAQISQQAAKIFRLEQQIKVLKQKVTGAHDDSEVSDHASSSSGFDPIKMQSARPLNPVSVPVARHNRTVTGSQPLTSRTTATLAAQSSQVPAQPPQPPRRSPLTPQERATVHLHLSWVPRQDRERILQLTNALPLSGWQRTDEDIAATLDSQYRYKNWVALVGDLRDVLTNLEYIHQSLETVITPKSHDDASKYITIRDLDRRRLSFENNNRPGARYLSFLRVFVVAQLKTAWRHEYMYQKDKDLAIVTKLKPLPQLGKEGFWATRERYLDRALLLALAKELLGHEHDTSFPENIPGPPLPETDRDTEPQGVRRGIPRRMKKKKSDGIVLINQGARLHMATSDKVMND</sequence>
<feature type="region of interest" description="Disordered" evidence="1">
    <location>
        <begin position="420"/>
        <end position="440"/>
    </location>
</feature>
<dbReference type="Proteomes" id="UP001286456">
    <property type="component" value="Unassembled WGS sequence"/>
</dbReference>
<feature type="compositionally biased region" description="Basic and acidic residues" evidence="1">
    <location>
        <begin position="470"/>
        <end position="479"/>
    </location>
</feature>
<feature type="compositionally biased region" description="Polar residues" evidence="1">
    <location>
        <begin position="98"/>
        <end position="110"/>
    </location>
</feature>
<keyword evidence="3" id="KW-1185">Reference proteome</keyword>
<accession>A0AAE0IWG0</accession>
<comment type="caution">
    <text evidence="2">The sequence shown here is derived from an EMBL/GenBank/DDBJ whole genome shotgun (WGS) entry which is preliminary data.</text>
</comment>
<reference evidence="2" key="1">
    <citation type="journal article" date="2023" name="Mol. Phylogenet. Evol.">
        <title>Genome-scale phylogeny and comparative genomics of the fungal order Sordariales.</title>
        <authorList>
            <person name="Hensen N."/>
            <person name="Bonometti L."/>
            <person name="Westerberg I."/>
            <person name="Brannstrom I.O."/>
            <person name="Guillou S."/>
            <person name="Cros-Aarteil S."/>
            <person name="Calhoun S."/>
            <person name="Haridas S."/>
            <person name="Kuo A."/>
            <person name="Mondo S."/>
            <person name="Pangilinan J."/>
            <person name="Riley R."/>
            <person name="LaButti K."/>
            <person name="Andreopoulos B."/>
            <person name="Lipzen A."/>
            <person name="Chen C."/>
            <person name="Yan M."/>
            <person name="Daum C."/>
            <person name="Ng V."/>
            <person name="Clum A."/>
            <person name="Steindorff A."/>
            <person name="Ohm R.A."/>
            <person name="Martin F."/>
            <person name="Silar P."/>
            <person name="Natvig D.O."/>
            <person name="Lalanne C."/>
            <person name="Gautier V."/>
            <person name="Ament-Velasquez S.L."/>
            <person name="Kruys A."/>
            <person name="Hutchinson M.I."/>
            <person name="Powell A.J."/>
            <person name="Barry K."/>
            <person name="Miller A.N."/>
            <person name="Grigoriev I.V."/>
            <person name="Debuchy R."/>
            <person name="Gladieux P."/>
            <person name="Hiltunen Thoren M."/>
            <person name="Johannesson H."/>
        </authorList>
    </citation>
    <scope>NUCLEOTIDE SEQUENCE</scope>
    <source>
        <strain evidence="2">SMH4131-1</strain>
    </source>
</reference>
<name>A0AAE0IWG0_9PEZI</name>
<feature type="compositionally biased region" description="Acidic residues" evidence="1">
    <location>
        <begin position="59"/>
        <end position="77"/>
    </location>
</feature>
<evidence type="ECO:0000313" key="2">
    <source>
        <dbReference type="EMBL" id="KAK3332325.1"/>
    </source>
</evidence>
<feature type="compositionally biased region" description="Polar residues" evidence="1">
    <location>
        <begin position="78"/>
        <end position="88"/>
    </location>
</feature>
<feature type="compositionally biased region" description="Polar residues" evidence="1">
    <location>
        <begin position="511"/>
        <end position="526"/>
    </location>
</feature>
<organism evidence="2 3">
    <name type="scientific">Cercophora scortea</name>
    <dbReference type="NCBI Taxonomy" id="314031"/>
    <lineage>
        <taxon>Eukaryota</taxon>
        <taxon>Fungi</taxon>
        <taxon>Dikarya</taxon>
        <taxon>Ascomycota</taxon>
        <taxon>Pezizomycotina</taxon>
        <taxon>Sordariomycetes</taxon>
        <taxon>Sordariomycetidae</taxon>
        <taxon>Sordariales</taxon>
        <taxon>Lasiosphaeriaceae</taxon>
        <taxon>Cercophora</taxon>
    </lineage>
</organism>
<dbReference type="AlphaFoldDB" id="A0AAE0IWG0"/>
<feature type="region of interest" description="Disordered" evidence="1">
    <location>
        <begin position="372"/>
        <end position="396"/>
    </location>
</feature>
<reference evidence="2" key="2">
    <citation type="submission" date="2023-06" db="EMBL/GenBank/DDBJ databases">
        <authorList>
            <consortium name="Lawrence Berkeley National Laboratory"/>
            <person name="Haridas S."/>
            <person name="Hensen N."/>
            <person name="Bonometti L."/>
            <person name="Westerberg I."/>
            <person name="Brannstrom I.O."/>
            <person name="Guillou S."/>
            <person name="Cros-Aarteil S."/>
            <person name="Calhoun S."/>
            <person name="Kuo A."/>
            <person name="Mondo S."/>
            <person name="Pangilinan J."/>
            <person name="Riley R."/>
            <person name="Labutti K."/>
            <person name="Andreopoulos B."/>
            <person name="Lipzen A."/>
            <person name="Chen C."/>
            <person name="Yanf M."/>
            <person name="Daum C."/>
            <person name="Ng V."/>
            <person name="Clum A."/>
            <person name="Steindorff A."/>
            <person name="Ohm R."/>
            <person name="Martin F."/>
            <person name="Silar P."/>
            <person name="Natvig D."/>
            <person name="Lalanne C."/>
            <person name="Gautier V."/>
            <person name="Ament-Velasquez S.L."/>
            <person name="Kruys A."/>
            <person name="Hutchinson M.I."/>
            <person name="Powell A.J."/>
            <person name="Barry K."/>
            <person name="Miller A.N."/>
            <person name="Grigoriev I.V."/>
            <person name="Debuchy R."/>
            <person name="Gladieux P."/>
            <person name="Thoren M.H."/>
            <person name="Johannesson H."/>
        </authorList>
    </citation>
    <scope>NUCLEOTIDE SEQUENCE</scope>
    <source>
        <strain evidence="2">SMH4131-1</strain>
    </source>
</reference>
<feature type="region of interest" description="Disordered" evidence="1">
    <location>
        <begin position="1"/>
        <end position="110"/>
    </location>
</feature>
<feature type="region of interest" description="Disordered" evidence="1">
    <location>
        <begin position="730"/>
        <end position="768"/>
    </location>
</feature>
<gene>
    <name evidence="2" type="ORF">B0T19DRAFT_456969</name>
</gene>
<proteinExistence type="predicted"/>
<feature type="compositionally biased region" description="Basic and acidic residues" evidence="1">
    <location>
        <begin position="422"/>
        <end position="440"/>
    </location>
</feature>
<feature type="compositionally biased region" description="Basic residues" evidence="1">
    <location>
        <begin position="758"/>
        <end position="767"/>
    </location>
</feature>
<protein>
    <submittedName>
        <fullName evidence="2">Uncharacterized protein</fullName>
    </submittedName>
</protein>
<evidence type="ECO:0000256" key="1">
    <source>
        <dbReference type="SAM" id="MobiDB-lite"/>
    </source>
</evidence>